<evidence type="ECO:0000313" key="2">
    <source>
        <dbReference type="EMBL" id="PIP56896.1"/>
    </source>
</evidence>
<keyword evidence="1" id="KW-1133">Transmembrane helix</keyword>
<sequence length="241" mass="27658">MSLPLVKTLIGLGLTFIYILSIITTVDHANSILRVEIISSLIFGLIVGFFIFLLEGRREERNQNNALKFTLENLVLLELKLQAQREPSKLTETLGNAKKCYFDGSHVNGIMDVLTKYRDFIVEAHTRKIATERTSMLLDFYMETEFAYIDAEKLDNKLIPFCTNHCSKKGREYTNLSQSSIEYVRGKVLGIEDETLAGRKNITTEECYNLLNQDYEFTNLVTAVLDKRENLIQKQLNLKNT</sequence>
<reference evidence="2 3" key="1">
    <citation type="submission" date="2017-09" db="EMBL/GenBank/DDBJ databases">
        <title>Depth-based differentiation of microbial function through sediment-hosted aquifers and enrichment of novel symbionts in the deep terrestrial subsurface.</title>
        <authorList>
            <person name="Probst A.J."/>
            <person name="Ladd B."/>
            <person name="Jarett J.K."/>
            <person name="Geller-Mcgrath D.E."/>
            <person name="Sieber C.M."/>
            <person name="Emerson J.B."/>
            <person name="Anantharaman K."/>
            <person name="Thomas B.C."/>
            <person name="Malmstrom R."/>
            <person name="Stieglmeier M."/>
            <person name="Klingl A."/>
            <person name="Woyke T."/>
            <person name="Ryan C.M."/>
            <person name="Banfield J.F."/>
        </authorList>
    </citation>
    <scope>NUCLEOTIDE SEQUENCE [LARGE SCALE GENOMIC DNA]</scope>
    <source>
        <strain evidence="2">CG22_combo_CG10-13_8_21_14_all_39_12</strain>
    </source>
</reference>
<keyword evidence="1" id="KW-0472">Membrane</keyword>
<evidence type="ECO:0000256" key="1">
    <source>
        <dbReference type="SAM" id="Phobius"/>
    </source>
</evidence>
<accession>A0A2H0BGU7</accession>
<feature type="transmembrane region" description="Helical" evidence="1">
    <location>
        <begin position="32"/>
        <end position="54"/>
    </location>
</feature>
<proteinExistence type="predicted"/>
<feature type="transmembrane region" description="Helical" evidence="1">
    <location>
        <begin position="9"/>
        <end position="26"/>
    </location>
</feature>
<dbReference type="AlphaFoldDB" id="A0A2H0BGU7"/>
<evidence type="ECO:0000313" key="3">
    <source>
        <dbReference type="Proteomes" id="UP000228495"/>
    </source>
</evidence>
<keyword evidence="1" id="KW-0812">Transmembrane</keyword>
<name>A0A2H0BGU7_UNCKA</name>
<gene>
    <name evidence="2" type="ORF">COX05_00440</name>
</gene>
<dbReference type="Proteomes" id="UP000228495">
    <property type="component" value="Unassembled WGS sequence"/>
</dbReference>
<dbReference type="EMBL" id="PCSU01000005">
    <property type="protein sequence ID" value="PIP56896.1"/>
    <property type="molecule type" value="Genomic_DNA"/>
</dbReference>
<comment type="caution">
    <text evidence="2">The sequence shown here is derived from an EMBL/GenBank/DDBJ whole genome shotgun (WGS) entry which is preliminary data.</text>
</comment>
<organism evidence="2 3">
    <name type="scientific">candidate division WWE3 bacterium CG22_combo_CG10-13_8_21_14_all_39_12</name>
    <dbReference type="NCBI Taxonomy" id="1975094"/>
    <lineage>
        <taxon>Bacteria</taxon>
        <taxon>Katanobacteria</taxon>
    </lineage>
</organism>
<protein>
    <submittedName>
        <fullName evidence="2">Uncharacterized protein</fullName>
    </submittedName>
</protein>